<protein>
    <submittedName>
        <fullName evidence="3">ABC transporter permease</fullName>
    </submittedName>
</protein>
<reference evidence="3 4" key="1">
    <citation type="submission" date="2018-06" db="EMBL/GenBank/DDBJ databases">
        <authorList>
            <consortium name="Pathogen Informatics"/>
            <person name="Doyle S."/>
        </authorList>
    </citation>
    <scope>NUCLEOTIDE SEQUENCE [LARGE SCALE GENOMIC DNA]</scope>
    <source>
        <strain evidence="3 4">NCTC10288</strain>
    </source>
</reference>
<dbReference type="Proteomes" id="UP000594905">
    <property type="component" value="Chromosome"/>
</dbReference>
<keyword evidence="1" id="KW-0812">Transmembrane</keyword>
<accession>A0A2X4RDY4</accession>
<evidence type="ECO:0000313" key="5">
    <source>
        <dbReference type="Proteomes" id="UP000594905"/>
    </source>
</evidence>
<feature type="transmembrane region" description="Helical" evidence="1">
    <location>
        <begin position="104"/>
        <end position="125"/>
    </location>
</feature>
<reference evidence="2 5" key="2">
    <citation type="submission" date="2020-12" db="EMBL/GenBank/DDBJ databases">
        <title>FDA dAtabase for Regulatory Grade micrObial Sequences (FDA-ARGOS): Supporting development and validation of Infectious Disease Dx tests.</title>
        <authorList>
            <person name="Sproer C."/>
            <person name="Gronow S."/>
            <person name="Severitt S."/>
            <person name="Schroder I."/>
            <person name="Tallon L."/>
            <person name="Sadzewicz L."/>
            <person name="Zhao X."/>
            <person name="Boylan J."/>
            <person name="Ott S."/>
            <person name="Bowen H."/>
            <person name="Vavikolanu K."/>
            <person name="Mehta A."/>
            <person name="Aluvathingal J."/>
            <person name="Nadendla S."/>
            <person name="Lowell S."/>
            <person name="Myers T."/>
            <person name="Yan Y."/>
            <person name="Sichtig H."/>
        </authorList>
    </citation>
    <scope>NUCLEOTIDE SEQUENCE [LARGE SCALE GENOMIC DNA]</scope>
    <source>
        <strain evidence="2 5">FDAARGOS_894</strain>
    </source>
</reference>
<evidence type="ECO:0000256" key="1">
    <source>
        <dbReference type="SAM" id="Phobius"/>
    </source>
</evidence>
<keyword evidence="1" id="KW-1133">Transmembrane helix</keyword>
<proteinExistence type="predicted"/>
<sequence length="283" mass="31057">MPVNMAFRGQRISVALGLLCALVAWGLTLTPRFKFAERTFDSLLPATVWGLSLLSVLLFFGSQRGLWRSPALINALLAAVVDMVGSTVFFNLNIPLYMDTAGTVFIAIIYGPVLGMGTAVLSLTLRSVVSPLELAYLPNVLILAVMVGWLARRGAFKRMISTLFTGYGIGIIAALVSLSSTLFALEQNLPRGARELANFFLLITHDETTATLLQVLTSDPLDKAFTVVLVCVFIRFVPKPVRNSFDRPETQSAVARVLTEGRFTLSLDEEPPRNFVGRLQRYL</sequence>
<evidence type="ECO:0000313" key="2">
    <source>
        <dbReference type="EMBL" id="QPS58672.1"/>
    </source>
</evidence>
<organism evidence="3 4">
    <name type="scientific">Corynebacterium minutissimum</name>
    <dbReference type="NCBI Taxonomy" id="38301"/>
    <lineage>
        <taxon>Bacteria</taxon>
        <taxon>Bacillati</taxon>
        <taxon>Actinomycetota</taxon>
        <taxon>Actinomycetes</taxon>
        <taxon>Mycobacteriales</taxon>
        <taxon>Corynebacteriaceae</taxon>
        <taxon>Corynebacterium</taxon>
    </lineage>
</organism>
<gene>
    <name evidence="2" type="ORF">I6G51_06850</name>
    <name evidence="3" type="ORF">NCTC10288_01529</name>
</gene>
<dbReference type="GeneID" id="70783422"/>
<dbReference type="KEGG" id="cmin:NCTC10288_01529"/>
<keyword evidence="1" id="KW-0472">Membrane</keyword>
<keyword evidence="5" id="KW-1185">Reference proteome</keyword>
<dbReference type="OrthoDB" id="9766854at2"/>
<feature type="transmembrane region" description="Helical" evidence="1">
    <location>
        <begin position="72"/>
        <end position="92"/>
    </location>
</feature>
<name>A0A2X4RDY4_9CORY</name>
<dbReference type="RefSeq" id="WP_039674892.1">
    <property type="nucleotide sequence ID" value="NZ_CP065689.1"/>
</dbReference>
<feature type="transmembrane region" description="Helical" evidence="1">
    <location>
        <begin position="42"/>
        <end position="60"/>
    </location>
</feature>
<dbReference type="STRING" id="38301.NX84_06015"/>
<evidence type="ECO:0000313" key="3">
    <source>
        <dbReference type="EMBL" id="SQI00221.1"/>
    </source>
</evidence>
<feature type="transmembrane region" description="Helical" evidence="1">
    <location>
        <begin position="164"/>
        <end position="185"/>
    </location>
</feature>
<dbReference type="Gene3D" id="1.10.1760.20">
    <property type="match status" value="1"/>
</dbReference>
<dbReference type="AlphaFoldDB" id="A0A2X4RDY4"/>
<feature type="transmembrane region" description="Helical" evidence="1">
    <location>
        <begin position="134"/>
        <end position="152"/>
    </location>
</feature>
<dbReference type="EMBL" id="LS483460">
    <property type="protein sequence ID" value="SQI00221.1"/>
    <property type="molecule type" value="Genomic_DNA"/>
</dbReference>
<evidence type="ECO:0000313" key="4">
    <source>
        <dbReference type="Proteomes" id="UP000249264"/>
    </source>
</evidence>
<dbReference type="Proteomes" id="UP000249264">
    <property type="component" value="Chromosome 1"/>
</dbReference>
<dbReference type="EMBL" id="CP065689">
    <property type="protein sequence ID" value="QPS58672.1"/>
    <property type="molecule type" value="Genomic_DNA"/>
</dbReference>